<dbReference type="RefSeq" id="WP_141612206.1">
    <property type="nucleotide sequence ID" value="NZ_VIGC02000040.1"/>
</dbReference>
<dbReference type="InParanoid" id="A0A540V9P4"/>
<dbReference type="GO" id="GO:0016787">
    <property type="term" value="F:hydrolase activity"/>
    <property type="evidence" value="ECO:0007669"/>
    <property type="project" value="UniProtKB-KW"/>
</dbReference>
<dbReference type="OrthoDB" id="9771932at2"/>
<keyword evidence="3" id="KW-0378">Hydrolase</keyword>
<proteinExistence type="predicted"/>
<dbReference type="InterPro" id="IPR032465">
    <property type="entry name" value="ACMSD"/>
</dbReference>
<evidence type="ECO:0000313" key="4">
    <source>
        <dbReference type="Proteomes" id="UP000317371"/>
    </source>
</evidence>
<protein>
    <submittedName>
        <fullName evidence="3">Amidohydrolase</fullName>
    </submittedName>
</protein>
<comment type="caution">
    <text evidence="3">The sequence shown here is derived from an EMBL/GenBank/DDBJ whole genome shotgun (WGS) entry which is preliminary data.</text>
</comment>
<evidence type="ECO:0000256" key="1">
    <source>
        <dbReference type="ARBA" id="ARBA00023239"/>
    </source>
</evidence>
<evidence type="ECO:0000313" key="3">
    <source>
        <dbReference type="EMBL" id="TQE93425.1"/>
    </source>
</evidence>
<name>A0A540V9P4_9CHLR</name>
<dbReference type="Proteomes" id="UP000317371">
    <property type="component" value="Unassembled WGS sequence"/>
</dbReference>
<accession>A0A540V9P4</accession>
<dbReference type="Gene3D" id="3.20.20.140">
    <property type="entry name" value="Metal-dependent hydrolases"/>
    <property type="match status" value="1"/>
</dbReference>
<gene>
    <name evidence="3" type="ORF">FKZ61_21390</name>
</gene>
<keyword evidence="4" id="KW-1185">Reference proteome</keyword>
<feature type="domain" description="Amidohydrolase-related" evidence="2">
    <location>
        <begin position="87"/>
        <end position="301"/>
    </location>
</feature>
<dbReference type="InterPro" id="IPR006680">
    <property type="entry name" value="Amidohydro-rel"/>
</dbReference>
<dbReference type="GO" id="GO:0016831">
    <property type="term" value="F:carboxy-lyase activity"/>
    <property type="evidence" value="ECO:0007669"/>
    <property type="project" value="InterPro"/>
</dbReference>
<evidence type="ECO:0000259" key="2">
    <source>
        <dbReference type="Pfam" id="PF04909"/>
    </source>
</evidence>
<dbReference type="Pfam" id="PF04909">
    <property type="entry name" value="Amidohydro_2"/>
    <property type="match status" value="1"/>
</dbReference>
<sequence length="302" mass="34403">MIVDVHTHTPQYRDPVPPEQVVMQHAWRPDRAVKATVCWEEYLAAQAPAEKSIVFQIAWHPGEWEDRLSGQPAGDKSWYQRPDGRGNLNDATATFVRAHPDRLIGFMALHPHDAHCLDELERCRTELGLRGIKLGANYQNFDPLEPRALAIYERAQRYGLPILFHQGTSPVRNAPIRFAHPLLMDEIAARYPDLKIIMAHMGHPWQVDTCVVIRKHPNVYADISATFYRPFSFWEQLIKATEWNVLDKLLLGSDFPVATVQETIDGLRRVNQVVEGTRLPRVPEEAIEAIIHRDALALLGLG</sequence>
<organism evidence="3 4">
    <name type="scientific">Litorilinea aerophila</name>
    <dbReference type="NCBI Taxonomy" id="1204385"/>
    <lineage>
        <taxon>Bacteria</taxon>
        <taxon>Bacillati</taxon>
        <taxon>Chloroflexota</taxon>
        <taxon>Caldilineae</taxon>
        <taxon>Caldilineales</taxon>
        <taxon>Caldilineaceae</taxon>
        <taxon>Litorilinea</taxon>
    </lineage>
</organism>
<dbReference type="SUPFAM" id="SSF51556">
    <property type="entry name" value="Metallo-dependent hydrolases"/>
    <property type="match status" value="1"/>
</dbReference>
<dbReference type="InterPro" id="IPR032466">
    <property type="entry name" value="Metal_Hydrolase"/>
</dbReference>
<dbReference type="EMBL" id="VIGC01000040">
    <property type="protein sequence ID" value="TQE93425.1"/>
    <property type="molecule type" value="Genomic_DNA"/>
</dbReference>
<dbReference type="AlphaFoldDB" id="A0A540V9P4"/>
<dbReference type="PANTHER" id="PTHR21240">
    <property type="entry name" value="2-AMINO-3-CARBOXYLMUCONATE-6-SEMIALDEHYDE DECARBOXYLASE"/>
    <property type="match status" value="1"/>
</dbReference>
<reference evidence="3 4" key="1">
    <citation type="submission" date="2019-06" db="EMBL/GenBank/DDBJ databases">
        <title>Genome sequence of Litorilinea aerophila BAA-2444.</title>
        <authorList>
            <person name="Maclea K.S."/>
            <person name="Maurais E.G."/>
            <person name="Iannazzi L.C."/>
        </authorList>
    </citation>
    <scope>NUCLEOTIDE SEQUENCE [LARGE SCALE GENOMIC DNA]</scope>
    <source>
        <strain evidence="3 4">ATCC BAA-2444</strain>
    </source>
</reference>
<keyword evidence="1" id="KW-0456">Lyase</keyword>